<organism evidence="2 3">
    <name type="scientific">Hypocrea jecorina (strain ATCC 56765 / BCRC 32924 / NRRL 11460 / Rut C-30)</name>
    <name type="common">Trichoderma reesei</name>
    <dbReference type="NCBI Taxonomy" id="1344414"/>
    <lineage>
        <taxon>Eukaryota</taxon>
        <taxon>Fungi</taxon>
        <taxon>Dikarya</taxon>
        <taxon>Ascomycota</taxon>
        <taxon>Pezizomycotina</taxon>
        <taxon>Sordariomycetes</taxon>
        <taxon>Hypocreomycetidae</taxon>
        <taxon>Hypocreales</taxon>
        <taxon>Hypocreaceae</taxon>
        <taxon>Trichoderma</taxon>
    </lineage>
</organism>
<feature type="compositionally biased region" description="Gly residues" evidence="1">
    <location>
        <begin position="8"/>
        <end position="17"/>
    </location>
</feature>
<evidence type="ECO:0000313" key="2">
    <source>
        <dbReference type="EMBL" id="ETS01435.1"/>
    </source>
</evidence>
<dbReference type="AlphaFoldDB" id="A0A024S7W6"/>
<dbReference type="KEGG" id="trr:M419DRAFT_81175"/>
<dbReference type="Proteomes" id="UP000024376">
    <property type="component" value="Unassembled WGS sequence"/>
</dbReference>
<dbReference type="HOGENOM" id="CLU_1103436_0_0_1"/>
<feature type="region of interest" description="Disordered" evidence="1">
    <location>
        <begin position="1"/>
        <end position="25"/>
    </location>
</feature>
<protein>
    <submittedName>
        <fullName evidence="2">Uncharacterized protein</fullName>
    </submittedName>
</protein>
<evidence type="ECO:0000313" key="3">
    <source>
        <dbReference type="Proteomes" id="UP000024376"/>
    </source>
</evidence>
<accession>A0A024S7W6</accession>
<dbReference type="EMBL" id="KI911148">
    <property type="protein sequence ID" value="ETS01435.1"/>
    <property type="molecule type" value="Genomic_DNA"/>
</dbReference>
<gene>
    <name evidence="2" type="ORF">M419DRAFT_81175</name>
</gene>
<name>A0A024S7W6_HYPJR</name>
<reference evidence="3" key="1">
    <citation type="journal article" date="2013" name="Ind. Biotechnol.">
        <title>Comparative genomics analysis of Trichoderma reesei strains.</title>
        <authorList>
            <person name="Koike H."/>
            <person name="Aerts A."/>
            <person name="LaButti K."/>
            <person name="Grigoriev I.V."/>
            <person name="Baker S.E."/>
        </authorList>
    </citation>
    <scope>NUCLEOTIDE SEQUENCE [LARGE SCALE GENOMIC DNA]</scope>
    <source>
        <strain evidence="3">ATCC 56765 / BCRC 32924 / NRRL 11460 / Rut C-30</strain>
    </source>
</reference>
<evidence type="ECO:0000256" key="1">
    <source>
        <dbReference type="SAM" id="MobiDB-lite"/>
    </source>
</evidence>
<dbReference type="OrthoDB" id="10670548at2759"/>
<sequence>MWPEPTQDGGGGEGGGSRHGHAAQRGMDGSKCRAFWDRPWGQLGRLLCCSSRGRLAEETSGSPMRKNRRLFVTGIVLSRLWGWLSGRSSAVRVTRPSRPGFAPRLTTTAAADGDDDDDGREGILYMARQEGLGSNSSEARLMLLAVDLDAGQLRGYCTVSHILICSLSSIRNGVCCATKFVQDALRLSRVSILLPSFHRSSSSSSSSSSASLSQSLLLDLHPHADVFVGRRFGLERLGSPLPWFCCIVSVRL</sequence>
<proteinExistence type="predicted"/>